<evidence type="ECO:0000313" key="7">
    <source>
        <dbReference type="Proteomes" id="UP000559809"/>
    </source>
</evidence>
<keyword evidence="3" id="KW-0238">DNA-binding</keyword>
<name>A0A853FUG0_9BURK</name>
<evidence type="ECO:0000256" key="4">
    <source>
        <dbReference type="ARBA" id="ARBA00023163"/>
    </source>
</evidence>
<dbReference type="PANTHER" id="PTHR30346">
    <property type="entry name" value="TRANSCRIPTIONAL DUAL REGULATOR HCAR-RELATED"/>
    <property type="match status" value="1"/>
</dbReference>
<dbReference type="InterPro" id="IPR036390">
    <property type="entry name" value="WH_DNA-bd_sf"/>
</dbReference>
<organism evidence="6 7">
    <name type="scientific">Parapusillimonas granuli</name>
    <dbReference type="NCBI Taxonomy" id="380911"/>
    <lineage>
        <taxon>Bacteria</taxon>
        <taxon>Pseudomonadati</taxon>
        <taxon>Pseudomonadota</taxon>
        <taxon>Betaproteobacteria</taxon>
        <taxon>Burkholderiales</taxon>
        <taxon>Alcaligenaceae</taxon>
        <taxon>Parapusillimonas</taxon>
    </lineage>
</organism>
<dbReference type="GO" id="GO:0032993">
    <property type="term" value="C:protein-DNA complex"/>
    <property type="evidence" value="ECO:0007669"/>
    <property type="project" value="TreeGrafter"/>
</dbReference>
<dbReference type="RefSeq" id="WP_180152828.1">
    <property type="nucleotide sequence ID" value="NZ_JACCEM010000001.1"/>
</dbReference>
<feature type="domain" description="HTH lysR-type" evidence="5">
    <location>
        <begin position="6"/>
        <end position="63"/>
    </location>
</feature>
<dbReference type="PRINTS" id="PR00039">
    <property type="entry name" value="HTHLYSR"/>
</dbReference>
<dbReference type="SUPFAM" id="SSF46785">
    <property type="entry name" value="Winged helix' DNA-binding domain"/>
    <property type="match status" value="1"/>
</dbReference>
<keyword evidence="2" id="KW-0805">Transcription regulation</keyword>
<accession>A0A853FUG0</accession>
<reference evidence="6 7" key="1">
    <citation type="submission" date="2020-07" db="EMBL/GenBank/DDBJ databases">
        <title>Taxonomic revisions and descriptions of new bacterial species based on genomic comparisons in the high-G+C-content subgroup of the family Alcaligenaceae.</title>
        <authorList>
            <person name="Szabo A."/>
            <person name="Felfoldi T."/>
        </authorList>
    </citation>
    <scope>NUCLEOTIDE SEQUENCE [LARGE SCALE GENOMIC DNA]</scope>
    <source>
        <strain evidence="6 7">LMG 24012</strain>
    </source>
</reference>
<evidence type="ECO:0000256" key="1">
    <source>
        <dbReference type="ARBA" id="ARBA00009437"/>
    </source>
</evidence>
<dbReference type="FunFam" id="1.10.10.10:FF:000001">
    <property type="entry name" value="LysR family transcriptional regulator"/>
    <property type="match status" value="1"/>
</dbReference>
<dbReference type="PANTHER" id="PTHR30346:SF0">
    <property type="entry name" value="HCA OPERON TRANSCRIPTIONAL ACTIVATOR HCAR"/>
    <property type="match status" value="1"/>
</dbReference>
<dbReference type="Gene3D" id="1.10.10.10">
    <property type="entry name" value="Winged helix-like DNA-binding domain superfamily/Winged helix DNA-binding domain"/>
    <property type="match status" value="1"/>
</dbReference>
<proteinExistence type="inferred from homology"/>
<comment type="caution">
    <text evidence="6">The sequence shown here is derived from an EMBL/GenBank/DDBJ whole genome shotgun (WGS) entry which is preliminary data.</text>
</comment>
<dbReference type="InterPro" id="IPR000847">
    <property type="entry name" value="LysR_HTH_N"/>
</dbReference>
<evidence type="ECO:0000256" key="2">
    <source>
        <dbReference type="ARBA" id="ARBA00023015"/>
    </source>
</evidence>
<dbReference type="Proteomes" id="UP000559809">
    <property type="component" value="Unassembled WGS sequence"/>
</dbReference>
<dbReference type="InterPro" id="IPR036388">
    <property type="entry name" value="WH-like_DNA-bd_sf"/>
</dbReference>
<gene>
    <name evidence="6" type="ORF">H0A72_00490</name>
</gene>
<sequence>MRIDAIELRHLKYFIALAEELNFSRAAMRCHVSQPPFSVAIQQLESYLEIQLVIRSSRNVELTEAGREFYTYALQVTGHANQAFSDIQNFAIGLSRGISVGFHASMIFRGLPDTIRRFKSEVPNVPVSLYEMSSKAQFDAVLAGDLDIGFTHSLASISSRAVGCINLFTERFLLCVPDYYRVTEADVDLARFKDENFIIFDRDASPHYFDTITSICIQAGFSPRMEHHAKQWLTAVAMVSKGMGVALVPECLAQTGLNGVRFHRVQTEIVSHLQCIHALSGKVDHVRSMIDIARTMIRPNGPPPGEPA</sequence>
<dbReference type="GO" id="GO:0003700">
    <property type="term" value="F:DNA-binding transcription factor activity"/>
    <property type="evidence" value="ECO:0007669"/>
    <property type="project" value="InterPro"/>
</dbReference>
<dbReference type="Gene3D" id="3.40.190.10">
    <property type="entry name" value="Periplasmic binding protein-like II"/>
    <property type="match status" value="2"/>
</dbReference>
<dbReference type="AlphaFoldDB" id="A0A853FUG0"/>
<dbReference type="EMBL" id="JACCEM010000001">
    <property type="protein sequence ID" value="NYT47779.1"/>
    <property type="molecule type" value="Genomic_DNA"/>
</dbReference>
<evidence type="ECO:0000313" key="6">
    <source>
        <dbReference type="EMBL" id="NYT47779.1"/>
    </source>
</evidence>
<dbReference type="SUPFAM" id="SSF53850">
    <property type="entry name" value="Periplasmic binding protein-like II"/>
    <property type="match status" value="1"/>
</dbReference>
<dbReference type="GO" id="GO:0003677">
    <property type="term" value="F:DNA binding"/>
    <property type="evidence" value="ECO:0007669"/>
    <property type="project" value="UniProtKB-KW"/>
</dbReference>
<keyword evidence="7" id="KW-1185">Reference proteome</keyword>
<dbReference type="PROSITE" id="PS50931">
    <property type="entry name" value="HTH_LYSR"/>
    <property type="match status" value="1"/>
</dbReference>
<protein>
    <submittedName>
        <fullName evidence="6">LysR family transcriptional regulator</fullName>
    </submittedName>
</protein>
<evidence type="ECO:0000259" key="5">
    <source>
        <dbReference type="PROSITE" id="PS50931"/>
    </source>
</evidence>
<evidence type="ECO:0000256" key="3">
    <source>
        <dbReference type="ARBA" id="ARBA00023125"/>
    </source>
</evidence>
<dbReference type="Pfam" id="PF03466">
    <property type="entry name" value="LysR_substrate"/>
    <property type="match status" value="1"/>
</dbReference>
<comment type="similarity">
    <text evidence="1">Belongs to the LysR transcriptional regulatory family.</text>
</comment>
<dbReference type="Pfam" id="PF00126">
    <property type="entry name" value="HTH_1"/>
    <property type="match status" value="1"/>
</dbReference>
<keyword evidence="4" id="KW-0804">Transcription</keyword>
<dbReference type="InterPro" id="IPR005119">
    <property type="entry name" value="LysR_subst-bd"/>
</dbReference>